<dbReference type="Pfam" id="PF25967">
    <property type="entry name" value="RND-MFP_C"/>
    <property type="match status" value="1"/>
</dbReference>
<feature type="domain" description="Multidrug resistance protein MdtA-like beta-barrel" evidence="5">
    <location>
        <begin position="209"/>
        <end position="296"/>
    </location>
</feature>
<dbReference type="Gene3D" id="1.10.287.470">
    <property type="entry name" value="Helix hairpin bin"/>
    <property type="match status" value="1"/>
</dbReference>
<dbReference type="GO" id="GO:0030313">
    <property type="term" value="C:cell envelope"/>
    <property type="evidence" value="ECO:0007669"/>
    <property type="project" value="UniProtKB-SubCell"/>
</dbReference>
<dbReference type="GO" id="GO:0005886">
    <property type="term" value="C:plasma membrane"/>
    <property type="evidence" value="ECO:0007669"/>
    <property type="project" value="TreeGrafter"/>
</dbReference>
<proteinExistence type="inferred from homology"/>
<dbReference type="RefSeq" id="WP_184040755.1">
    <property type="nucleotide sequence ID" value="NZ_JACHHY010000018.1"/>
</dbReference>
<evidence type="ECO:0000259" key="6">
    <source>
        <dbReference type="Pfam" id="PF25967"/>
    </source>
</evidence>
<feature type="domain" description="Multidrug resistance protein MdtA-like barrel-sandwich hybrid" evidence="4">
    <location>
        <begin position="63"/>
        <end position="201"/>
    </location>
</feature>
<evidence type="ECO:0000313" key="8">
    <source>
        <dbReference type="Proteomes" id="UP000575898"/>
    </source>
</evidence>
<gene>
    <name evidence="7" type="ORF">HNQ59_002916</name>
</gene>
<dbReference type="InterPro" id="IPR006143">
    <property type="entry name" value="RND_pump_MFP"/>
</dbReference>
<evidence type="ECO:0000259" key="5">
    <source>
        <dbReference type="Pfam" id="PF25944"/>
    </source>
</evidence>
<dbReference type="InterPro" id="IPR058625">
    <property type="entry name" value="MdtA-like_BSH"/>
</dbReference>
<dbReference type="Pfam" id="PF25944">
    <property type="entry name" value="Beta-barrel_RND"/>
    <property type="match status" value="1"/>
</dbReference>
<dbReference type="Pfam" id="PF25917">
    <property type="entry name" value="BSH_RND"/>
    <property type="match status" value="1"/>
</dbReference>
<dbReference type="InterPro" id="IPR058624">
    <property type="entry name" value="MdtA-like_HH"/>
</dbReference>
<comment type="subcellular location">
    <subcellularLocation>
        <location evidence="1">Cell envelope</location>
    </subcellularLocation>
</comment>
<dbReference type="Gene3D" id="2.40.30.170">
    <property type="match status" value="1"/>
</dbReference>
<dbReference type="InterPro" id="IPR058626">
    <property type="entry name" value="MdtA-like_b-barrel"/>
</dbReference>
<dbReference type="PROSITE" id="PS51257">
    <property type="entry name" value="PROKAR_LIPOPROTEIN"/>
    <property type="match status" value="1"/>
</dbReference>
<sequence>MRQHHPRIATLVPLTVLILAACGKPAEQGMHGFPPPEVSTIQVKTQDLPVSFEYVGETAGSKEVEIRGRVNGILEKRSYEEGSFVKAGQPLFLIDPKPYEAQVAAAEAEVVSAEARQAQARREAARLKPLIEEKATSQKEYDDAVSNEQLATAALKAAQARLKGARLNLDYTRVTAPVSGISGKAAKSEGSLVSAGGDSLLTTVVQVDPLYVNFGISEDDQLKLSREAAEGKIKLPEGNQYQVSLRLSDGTTFDQTGKLIFTDARVNNQTGTIDSRAELANPGAKLKSGQFVRVMLSGAVRPNAIAVPQGAVLESGQGKFVYVVGKGKDGGVVAEARPVKVGEWVNLEDGKGWVVKDGLKAGDSIIVDNLVKIRPGAPVKLAAPGQAPASKPKA</sequence>
<evidence type="ECO:0000256" key="1">
    <source>
        <dbReference type="ARBA" id="ARBA00004196"/>
    </source>
</evidence>
<keyword evidence="8" id="KW-1185">Reference proteome</keyword>
<dbReference type="AlphaFoldDB" id="A0A840MK99"/>
<dbReference type="EMBL" id="JACHHY010000018">
    <property type="protein sequence ID" value="MBB5019614.1"/>
    <property type="molecule type" value="Genomic_DNA"/>
</dbReference>
<evidence type="ECO:0000259" key="3">
    <source>
        <dbReference type="Pfam" id="PF25876"/>
    </source>
</evidence>
<feature type="domain" description="Multidrug resistance protein MdtA-like alpha-helical hairpin" evidence="3">
    <location>
        <begin position="103"/>
        <end position="172"/>
    </location>
</feature>
<dbReference type="GO" id="GO:0022857">
    <property type="term" value="F:transmembrane transporter activity"/>
    <property type="evidence" value="ECO:0007669"/>
    <property type="project" value="InterPro"/>
</dbReference>
<dbReference type="SUPFAM" id="SSF111369">
    <property type="entry name" value="HlyD-like secretion proteins"/>
    <property type="match status" value="1"/>
</dbReference>
<protein>
    <submittedName>
        <fullName evidence="7">Membrane fusion protein (Multidrug efflux system)</fullName>
    </submittedName>
</protein>
<dbReference type="Pfam" id="PF25876">
    <property type="entry name" value="HH_MFP_RND"/>
    <property type="match status" value="1"/>
</dbReference>
<dbReference type="Gene3D" id="2.40.50.100">
    <property type="match status" value="1"/>
</dbReference>
<dbReference type="NCBIfam" id="TIGR01730">
    <property type="entry name" value="RND_mfp"/>
    <property type="match status" value="1"/>
</dbReference>
<evidence type="ECO:0000259" key="4">
    <source>
        <dbReference type="Pfam" id="PF25917"/>
    </source>
</evidence>
<evidence type="ECO:0000256" key="2">
    <source>
        <dbReference type="ARBA" id="ARBA00009477"/>
    </source>
</evidence>
<comment type="similarity">
    <text evidence="2">Belongs to the membrane fusion protein (MFP) (TC 8.A.1) family.</text>
</comment>
<dbReference type="GO" id="GO:0046677">
    <property type="term" value="P:response to antibiotic"/>
    <property type="evidence" value="ECO:0007669"/>
    <property type="project" value="TreeGrafter"/>
</dbReference>
<feature type="domain" description="Multidrug resistance protein MdtA-like C-terminal permuted SH3" evidence="6">
    <location>
        <begin position="303"/>
        <end position="370"/>
    </location>
</feature>
<dbReference type="PANTHER" id="PTHR30158">
    <property type="entry name" value="ACRA/E-RELATED COMPONENT OF DRUG EFFLUX TRANSPORTER"/>
    <property type="match status" value="1"/>
</dbReference>
<comment type="caution">
    <text evidence="7">The sequence shown here is derived from an EMBL/GenBank/DDBJ whole genome shotgun (WGS) entry which is preliminary data.</text>
</comment>
<evidence type="ECO:0000313" key="7">
    <source>
        <dbReference type="EMBL" id="MBB5019614.1"/>
    </source>
</evidence>
<accession>A0A840MK99</accession>
<organism evidence="7 8">
    <name type="scientific">Chitinivorax tropicus</name>
    <dbReference type="NCBI Taxonomy" id="714531"/>
    <lineage>
        <taxon>Bacteria</taxon>
        <taxon>Pseudomonadati</taxon>
        <taxon>Pseudomonadota</taxon>
        <taxon>Betaproteobacteria</taxon>
        <taxon>Chitinivorax</taxon>
    </lineage>
</organism>
<dbReference type="InterPro" id="IPR058627">
    <property type="entry name" value="MdtA-like_C"/>
</dbReference>
<reference evidence="7 8" key="1">
    <citation type="submission" date="2020-08" db="EMBL/GenBank/DDBJ databases">
        <title>Genomic Encyclopedia of Type Strains, Phase IV (KMG-IV): sequencing the most valuable type-strain genomes for metagenomic binning, comparative biology and taxonomic classification.</title>
        <authorList>
            <person name="Goeker M."/>
        </authorList>
    </citation>
    <scope>NUCLEOTIDE SEQUENCE [LARGE SCALE GENOMIC DNA]</scope>
    <source>
        <strain evidence="7 8">DSM 27165</strain>
    </source>
</reference>
<dbReference type="Gene3D" id="2.40.420.20">
    <property type="match status" value="1"/>
</dbReference>
<name>A0A840MK99_9PROT</name>
<dbReference type="Proteomes" id="UP000575898">
    <property type="component" value="Unassembled WGS sequence"/>
</dbReference>